<dbReference type="EMBL" id="QXFL01000004">
    <property type="protein sequence ID" value="RIV85827.1"/>
    <property type="molecule type" value="Genomic_DNA"/>
</dbReference>
<evidence type="ECO:0000256" key="5">
    <source>
        <dbReference type="SAM" id="MobiDB-lite"/>
    </source>
</evidence>
<dbReference type="Gene3D" id="2.40.40.10">
    <property type="entry name" value="RlpA-like domain"/>
    <property type="match status" value="1"/>
</dbReference>
<keyword evidence="1 3" id="KW-0456">Lyase</keyword>
<proteinExistence type="inferred from homology"/>
<dbReference type="CDD" id="cd22268">
    <property type="entry name" value="DPBB_RlpA-like"/>
    <property type="match status" value="1"/>
</dbReference>
<accession>A0A418NS77</accession>
<dbReference type="InterPro" id="IPR034718">
    <property type="entry name" value="RlpA"/>
</dbReference>
<dbReference type="InterPro" id="IPR009009">
    <property type="entry name" value="RlpA-like_DPBB"/>
</dbReference>
<gene>
    <name evidence="3" type="primary">rlpA</name>
    <name evidence="7" type="ORF">D2V07_10920</name>
</gene>
<dbReference type="HAMAP" id="MF_02071">
    <property type="entry name" value="RlpA"/>
    <property type="match status" value="1"/>
</dbReference>
<protein>
    <recommendedName>
        <fullName evidence="3">Endolytic peptidoglycan transglycosylase RlpA</fullName>
        <ecNumber evidence="3">4.2.2.-</ecNumber>
    </recommendedName>
</protein>
<organism evidence="7 8">
    <name type="scientific">Aurantiacibacter zhengii</name>
    <dbReference type="NCBI Taxonomy" id="2307003"/>
    <lineage>
        <taxon>Bacteria</taxon>
        <taxon>Pseudomonadati</taxon>
        <taxon>Pseudomonadota</taxon>
        <taxon>Alphaproteobacteria</taxon>
        <taxon>Sphingomonadales</taxon>
        <taxon>Erythrobacteraceae</taxon>
        <taxon>Aurantiacibacter</taxon>
    </lineage>
</organism>
<dbReference type="InterPro" id="IPR012997">
    <property type="entry name" value="RplA"/>
</dbReference>
<evidence type="ECO:0000256" key="4">
    <source>
        <dbReference type="RuleBase" id="RU003495"/>
    </source>
</evidence>
<comment type="function">
    <text evidence="3">Lytic transglycosylase with a strong preference for naked glycan strands that lack stem peptides.</text>
</comment>
<sequence length="192" mass="20375">MRKPENAAHSSHTLPSRRERLRMLLRLKSQRQMAILGTGLFAALSLALGAILANDRTSPEVVKLGKGTASVEAMPVAQVDPVEPLPSSTPSARESAMGGGDASYYGNELAGNRTANGEVFNPQALTAAHRTLPLGSEVRVTNPRNGESVVVRINDRGPYHGNRVIDLSHAAAREIGLIRSGTGRVNLALLVT</sequence>
<dbReference type="GO" id="GO:0071555">
    <property type="term" value="P:cell wall organization"/>
    <property type="evidence" value="ECO:0007669"/>
    <property type="project" value="UniProtKB-KW"/>
</dbReference>
<comment type="caution">
    <text evidence="7">The sequence shown here is derived from an EMBL/GenBank/DDBJ whole genome shotgun (WGS) entry which is preliminary data.</text>
</comment>
<evidence type="ECO:0000313" key="8">
    <source>
        <dbReference type="Proteomes" id="UP000286576"/>
    </source>
</evidence>
<dbReference type="RefSeq" id="WP_119587017.1">
    <property type="nucleotide sequence ID" value="NZ_CAWODQ010000024.1"/>
</dbReference>
<dbReference type="GO" id="GO:0008932">
    <property type="term" value="F:lytic endotransglycosylase activity"/>
    <property type="evidence" value="ECO:0007669"/>
    <property type="project" value="UniProtKB-UniRule"/>
</dbReference>
<keyword evidence="8" id="KW-1185">Reference proteome</keyword>
<name>A0A418NS77_9SPHN</name>
<evidence type="ECO:0000313" key="7">
    <source>
        <dbReference type="EMBL" id="RIV85827.1"/>
    </source>
</evidence>
<keyword evidence="2 3" id="KW-0961">Cell wall biogenesis/degradation</keyword>
<dbReference type="InterPro" id="IPR036908">
    <property type="entry name" value="RlpA-like_sf"/>
</dbReference>
<reference evidence="7 8" key="1">
    <citation type="submission" date="2018-08" db="EMBL/GenBank/DDBJ databases">
        <title>Erythrobacter zhengii sp.nov., a bacterium isolated from deep-sea sediment.</title>
        <authorList>
            <person name="Fang C."/>
            <person name="Wu Y.-H."/>
            <person name="Sun C."/>
            <person name="Wang H."/>
            <person name="Cheng H."/>
            <person name="Meng F.-X."/>
            <person name="Wang C.-S."/>
            <person name="Xu X.-W."/>
        </authorList>
    </citation>
    <scope>NUCLEOTIDE SEQUENCE [LARGE SCALE GENOMIC DNA]</scope>
    <source>
        <strain evidence="7 8">V18</strain>
    </source>
</reference>
<evidence type="ECO:0000256" key="3">
    <source>
        <dbReference type="HAMAP-Rule" id="MF_02071"/>
    </source>
</evidence>
<dbReference type="PANTHER" id="PTHR34183">
    <property type="entry name" value="ENDOLYTIC PEPTIDOGLYCAN TRANSGLYCOSYLASE RLPA"/>
    <property type="match status" value="1"/>
</dbReference>
<evidence type="ECO:0000259" key="6">
    <source>
        <dbReference type="Pfam" id="PF03330"/>
    </source>
</evidence>
<evidence type="ECO:0000256" key="2">
    <source>
        <dbReference type="ARBA" id="ARBA00023316"/>
    </source>
</evidence>
<dbReference type="PANTHER" id="PTHR34183:SF8">
    <property type="entry name" value="ENDOLYTIC PEPTIDOGLYCAN TRANSGLYCOSYLASE RLPA-RELATED"/>
    <property type="match status" value="1"/>
</dbReference>
<dbReference type="NCBIfam" id="TIGR00413">
    <property type="entry name" value="rlpA"/>
    <property type="match status" value="1"/>
</dbReference>
<dbReference type="AlphaFoldDB" id="A0A418NS77"/>
<dbReference type="EC" id="4.2.2.-" evidence="3"/>
<dbReference type="Proteomes" id="UP000286576">
    <property type="component" value="Unassembled WGS sequence"/>
</dbReference>
<comment type="similarity">
    <text evidence="3 4">Belongs to the RlpA family.</text>
</comment>
<dbReference type="GO" id="GO:0000270">
    <property type="term" value="P:peptidoglycan metabolic process"/>
    <property type="evidence" value="ECO:0007669"/>
    <property type="project" value="UniProtKB-UniRule"/>
</dbReference>
<evidence type="ECO:0000256" key="1">
    <source>
        <dbReference type="ARBA" id="ARBA00023239"/>
    </source>
</evidence>
<dbReference type="SUPFAM" id="SSF50685">
    <property type="entry name" value="Barwin-like endoglucanases"/>
    <property type="match status" value="1"/>
</dbReference>
<dbReference type="Pfam" id="PF03330">
    <property type="entry name" value="DPBB_1"/>
    <property type="match status" value="1"/>
</dbReference>
<feature type="domain" description="RlpA-like protein double-psi beta-barrel" evidence="6">
    <location>
        <begin position="100"/>
        <end position="186"/>
    </location>
</feature>
<feature type="region of interest" description="Disordered" evidence="5">
    <location>
        <begin position="81"/>
        <end position="100"/>
    </location>
</feature>
<dbReference type="OrthoDB" id="9779128at2"/>